<protein>
    <submittedName>
        <fullName evidence="4">Galactofuranosyltransferase</fullName>
    </submittedName>
</protein>
<accession>A0A9D9NJG5</accession>
<dbReference type="Proteomes" id="UP000823598">
    <property type="component" value="Unassembled WGS sequence"/>
</dbReference>
<dbReference type="InterPro" id="IPR058591">
    <property type="entry name" value="Gtf3_N"/>
</dbReference>
<comment type="caution">
    <text evidence="4">The sequence shown here is derived from an EMBL/GenBank/DDBJ whole genome shotgun (WGS) entry which is preliminary data.</text>
</comment>
<sequence length="344" mass="38918">MRNCYLSRNYKGVDSAGNKAKTDIEHIMEEMGYVNVGLRQTRYTNTVLAFLATLAGVLKSVFSLRRDDCLVLQYPLKKYFTFVCRVAHFRGAKVVAVIHDLGSFRRRKLTVEQEIRRLGHSDYIIALNTKMKDWLVGHGCRVPVGELEIFDYLSETVADVGKKAEKPYEVLYAGALNYRKNTFLYEVGAYAGAFRLNLYGGGFELDKAKGGEHISYKGFVKSDMLIATAEGDFGLVWDGFSVDACTGDFGEYLKYNNPHKTSLYIRCNLPVIIWNQAALADFVRDNGIGICVGSLTELDNVLRSLTPERYAEMKKNVATISRRLQSGYYIRKALSEVDFQRRCT</sequence>
<keyword evidence="1" id="KW-0808">Transferase</keyword>
<dbReference type="Pfam" id="PF26334">
    <property type="entry name" value="Gtf3_N"/>
    <property type="match status" value="1"/>
</dbReference>
<evidence type="ECO:0000259" key="2">
    <source>
        <dbReference type="Pfam" id="PF26334"/>
    </source>
</evidence>
<organism evidence="4 5">
    <name type="scientific">Candidatus Limisoma faecipullorum</name>
    <dbReference type="NCBI Taxonomy" id="2840854"/>
    <lineage>
        <taxon>Bacteria</taxon>
        <taxon>Pseudomonadati</taxon>
        <taxon>Bacteroidota</taxon>
        <taxon>Bacteroidia</taxon>
        <taxon>Bacteroidales</taxon>
        <taxon>Candidatus Limisoma</taxon>
    </lineage>
</organism>
<reference evidence="4" key="2">
    <citation type="journal article" date="2021" name="PeerJ">
        <title>Extensive microbial diversity within the chicken gut microbiome revealed by metagenomics and culture.</title>
        <authorList>
            <person name="Gilroy R."/>
            <person name="Ravi A."/>
            <person name="Getino M."/>
            <person name="Pursley I."/>
            <person name="Horton D.L."/>
            <person name="Alikhan N.F."/>
            <person name="Baker D."/>
            <person name="Gharbi K."/>
            <person name="Hall N."/>
            <person name="Watson M."/>
            <person name="Adriaenssens E.M."/>
            <person name="Foster-Nyarko E."/>
            <person name="Jarju S."/>
            <person name="Secka A."/>
            <person name="Antonio M."/>
            <person name="Oren A."/>
            <person name="Chaudhuri R.R."/>
            <person name="La Ragione R."/>
            <person name="Hildebrand F."/>
            <person name="Pallen M.J."/>
        </authorList>
    </citation>
    <scope>NUCLEOTIDE SEQUENCE</scope>
    <source>
        <strain evidence="4">6919</strain>
    </source>
</reference>
<dbReference type="PIRSF" id="PIRSF007023">
    <property type="entry name" value="UDP-Galf_transf"/>
    <property type="match status" value="1"/>
</dbReference>
<dbReference type="AlphaFoldDB" id="A0A9D9NJG5"/>
<feature type="domain" description="Glucosyltransferase 3-like N-terminal" evidence="2">
    <location>
        <begin position="3"/>
        <end position="148"/>
    </location>
</feature>
<dbReference type="EMBL" id="JADIMC010000001">
    <property type="protein sequence ID" value="MBO8475368.1"/>
    <property type="molecule type" value="Genomic_DNA"/>
</dbReference>
<dbReference type="Gene3D" id="3.40.50.2000">
    <property type="entry name" value="Glycogen Phosphorylase B"/>
    <property type="match status" value="2"/>
</dbReference>
<dbReference type="Pfam" id="PF26337">
    <property type="entry name" value="Gtf3_C"/>
    <property type="match status" value="1"/>
</dbReference>
<evidence type="ECO:0000313" key="4">
    <source>
        <dbReference type="EMBL" id="MBO8475368.1"/>
    </source>
</evidence>
<evidence type="ECO:0000256" key="1">
    <source>
        <dbReference type="ARBA" id="ARBA00022679"/>
    </source>
</evidence>
<dbReference type="SUPFAM" id="SSF53756">
    <property type="entry name" value="UDP-Glycosyltransferase/glycogen phosphorylase"/>
    <property type="match status" value="1"/>
</dbReference>
<evidence type="ECO:0000313" key="5">
    <source>
        <dbReference type="Proteomes" id="UP000823598"/>
    </source>
</evidence>
<evidence type="ECO:0000259" key="3">
    <source>
        <dbReference type="Pfam" id="PF26337"/>
    </source>
</evidence>
<feature type="domain" description="Glucosyltransferase 3-like C-terminal" evidence="3">
    <location>
        <begin position="170"/>
        <end position="336"/>
    </location>
</feature>
<name>A0A9D9NJG5_9BACT</name>
<proteinExistence type="predicted"/>
<gene>
    <name evidence="4" type="ORF">IAB88_00050</name>
</gene>
<reference evidence="4" key="1">
    <citation type="submission" date="2020-10" db="EMBL/GenBank/DDBJ databases">
        <authorList>
            <person name="Gilroy R."/>
        </authorList>
    </citation>
    <scope>NUCLEOTIDE SEQUENCE</scope>
    <source>
        <strain evidence="4">6919</strain>
    </source>
</reference>
<dbReference type="InterPro" id="IPR058592">
    <property type="entry name" value="Gtf3_C"/>
</dbReference>